<proteinExistence type="predicted"/>
<dbReference type="InterPro" id="IPR035094">
    <property type="entry name" value="EgtD"/>
</dbReference>
<keyword evidence="2" id="KW-0808">Transferase</keyword>
<dbReference type="GO" id="GO:0032259">
    <property type="term" value="P:methylation"/>
    <property type="evidence" value="ECO:0007669"/>
    <property type="project" value="UniProtKB-KW"/>
</dbReference>
<dbReference type="AlphaFoldDB" id="A0A917C6A7"/>
<dbReference type="Pfam" id="PF10017">
    <property type="entry name" value="Methyltransf_33"/>
    <property type="match status" value="1"/>
</dbReference>
<feature type="domain" description="Histidine-specific methyltransferase SAM-dependent" evidence="3">
    <location>
        <begin position="18"/>
        <end position="317"/>
    </location>
</feature>
<evidence type="ECO:0000256" key="2">
    <source>
        <dbReference type="ARBA" id="ARBA00022679"/>
    </source>
</evidence>
<dbReference type="NCBIfam" id="TIGR03438">
    <property type="entry name" value="egtD_ergothio"/>
    <property type="match status" value="1"/>
</dbReference>
<sequence>MPNTARPIPAPATGSAFASDLAAGLSSRPKRLAPKYFYDAAGSALFEDITALPEYYPTRTEMQILRERAGEIGALVPQDAVLVEFGSGSSAKVRLLLEEMPQLAAYVPVDISGDFLEEAAQALRAEVPGLPVLPVAADFTQAFDLPQDVRDLPRIGFFPGSTIGNFDPDAARDFLGNALHTLGPGSRLIVGVDLVKDPRLLNAAYNDAAGVTARFNLNLLTRANRELGTDFDPDAFAHRAFFNAPSSRIEMHLVSRSPQAIHLGGRTFPFAAGESLHTESSYKYTPASFAALARSAGWTPEALWTDRDRLFSVHVLRA</sequence>
<reference evidence="4" key="1">
    <citation type="journal article" date="2014" name="Int. J. Syst. Evol. Microbiol.">
        <title>Complete genome sequence of Corynebacterium casei LMG S-19264T (=DSM 44701T), isolated from a smear-ripened cheese.</title>
        <authorList>
            <consortium name="US DOE Joint Genome Institute (JGI-PGF)"/>
            <person name="Walter F."/>
            <person name="Albersmeier A."/>
            <person name="Kalinowski J."/>
            <person name="Ruckert C."/>
        </authorList>
    </citation>
    <scope>NUCLEOTIDE SEQUENCE</scope>
    <source>
        <strain evidence="4">CCM 7897</strain>
    </source>
</reference>
<evidence type="ECO:0000313" key="4">
    <source>
        <dbReference type="EMBL" id="GGF72129.1"/>
    </source>
</evidence>
<evidence type="ECO:0000313" key="5">
    <source>
        <dbReference type="Proteomes" id="UP000606044"/>
    </source>
</evidence>
<dbReference type="Gene3D" id="3.40.50.150">
    <property type="entry name" value="Vaccinia Virus protein VP39"/>
    <property type="match status" value="1"/>
</dbReference>
<keyword evidence="1" id="KW-0489">Methyltransferase</keyword>
<organism evidence="4 5">
    <name type="scientific">Azorhizobium oxalatiphilum</name>
    <dbReference type="NCBI Taxonomy" id="980631"/>
    <lineage>
        <taxon>Bacteria</taxon>
        <taxon>Pseudomonadati</taxon>
        <taxon>Pseudomonadota</taxon>
        <taxon>Alphaproteobacteria</taxon>
        <taxon>Hyphomicrobiales</taxon>
        <taxon>Xanthobacteraceae</taxon>
        <taxon>Azorhizobium</taxon>
    </lineage>
</organism>
<dbReference type="PANTHER" id="PTHR43397">
    <property type="entry name" value="ERGOTHIONEINE BIOSYNTHESIS PROTEIN 1"/>
    <property type="match status" value="1"/>
</dbReference>
<dbReference type="SUPFAM" id="SSF53335">
    <property type="entry name" value="S-adenosyl-L-methionine-dependent methyltransferases"/>
    <property type="match status" value="1"/>
</dbReference>
<comment type="caution">
    <text evidence="4">The sequence shown here is derived from an EMBL/GenBank/DDBJ whole genome shotgun (WGS) entry which is preliminary data.</text>
</comment>
<reference evidence="4" key="2">
    <citation type="submission" date="2020-09" db="EMBL/GenBank/DDBJ databases">
        <authorList>
            <person name="Sun Q."/>
            <person name="Sedlacek I."/>
        </authorList>
    </citation>
    <scope>NUCLEOTIDE SEQUENCE</scope>
    <source>
        <strain evidence="4">CCM 7897</strain>
    </source>
</reference>
<dbReference type="InterPro" id="IPR019257">
    <property type="entry name" value="MeTrfase_dom"/>
</dbReference>
<dbReference type="InterPro" id="IPR051128">
    <property type="entry name" value="EgtD_Methyltrsf_superfamily"/>
</dbReference>
<name>A0A917C6A7_9HYPH</name>
<dbReference type="GO" id="GO:0008168">
    <property type="term" value="F:methyltransferase activity"/>
    <property type="evidence" value="ECO:0007669"/>
    <property type="project" value="UniProtKB-KW"/>
</dbReference>
<evidence type="ECO:0000259" key="3">
    <source>
        <dbReference type="Pfam" id="PF10017"/>
    </source>
</evidence>
<dbReference type="EMBL" id="BMCT01000005">
    <property type="protein sequence ID" value="GGF72129.1"/>
    <property type="molecule type" value="Genomic_DNA"/>
</dbReference>
<accession>A0A917C6A7</accession>
<protein>
    <submittedName>
        <fullName evidence="4">Dimethylhistidine N-methyltransferase</fullName>
    </submittedName>
</protein>
<dbReference type="InterPro" id="IPR029063">
    <property type="entry name" value="SAM-dependent_MTases_sf"/>
</dbReference>
<dbReference type="InterPro" id="IPR017804">
    <property type="entry name" value="MeTrfase_EgtD-like"/>
</dbReference>
<dbReference type="PIRSF" id="PIRSF018005">
    <property type="entry name" value="UCP018005"/>
    <property type="match status" value="1"/>
</dbReference>
<keyword evidence="5" id="KW-1185">Reference proteome</keyword>
<dbReference type="Proteomes" id="UP000606044">
    <property type="component" value="Unassembled WGS sequence"/>
</dbReference>
<gene>
    <name evidence="4" type="ORF">GCM10007301_34890</name>
</gene>
<evidence type="ECO:0000256" key="1">
    <source>
        <dbReference type="ARBA" id="ARBA00022603"/>
    </source>
</evidence>
<dbReference type="RefSeq" id="WP_188580886.1">
    <property type="nucleotide sequence ID" value="NZ_BMCT01000005.1"/>
</dbReference>
<dbReference type="PANTHER" id="PTHR43397:SF1">
    <property type="entry name" value="ERGOTHIONEINE BIOSYNTHESIS PROTEIN 1"/>
    <property type="match status" value="1"/>
</dbReference>